<accession>A0A7J7JL30</accession>
<dbReference type="AlphaFoldDB" id="A0A7J7JL30"/>
<feature type="region of interest" description="Disordered" evidence="1">
    <location>
        <begin position="172"/>
        <end position="203"/>
    </location>
</feature>
<dbReference type="EMBL" id="VXIV02002359">
    <property type="protein sequence ID" value="KAF6026058.1"/>
    <property type="molecule type" value="Genomic_DNA"/>
</dbReference>
<evidence type="ECO:0000256" key="2">
    <source>
        <dbReference type="SAM" id="Phobius"/>
    </source>
</evidence>
<evidence type="ECO:0000313" key="4">
    <source>
        <dbReference type="Proteomes" id="UP000593567"/>
    </source>
</evidence>
<keyword evidence="2" id="KW-0472">Membrane</keyword>
<feature type="compositionally biased region" description="Polar residues" evidence="1">
    <location>
        <begin position="172"/>
        <end position="184"/>
    </location>
</feature>
<sequence length="203" mass="23269">MLLLPIAAIEECGKGLLSQPPCDDDYEMRECSLPASDNQTKVVQQCYKDTSAVKTEYIYFYGKWQFWLGLMLSLGVVFGGIIFWRCIRYTEWYAKAKDNLRHEKNRVCARMCVKYCCRCRMCVKCCEPYTSATAKEIQTDRESRLDGQLSHRSNNHHHVPTDRSYSVSAFTTSGSQHQTSNKPAPTTEKRTLEEVSLSSIHIA</sequence>
<keyword evidence="2" id="KW-1133">Transmembrane helix</keyword>
<comment type="caution">
    <text evidence="3">The sequence shown here is derived from an EMBL/GenBank/DDBJ whole genome shotgun (WGS) entry which is preliminary data.</text>
</comment>
<feature type="transmembrane region" description="Helical" evidence="2">
    <location>
        <begin position="64"/>
        <end position="87"/>
    </location>
</feature>
<proteinExistence type="predicted"/>
<name>A0A7J7JL30_BUGNE</name>
<keyword evidence="4" id="KW-1185">Reference proteome</keyword>
<organism evidence="3 4">
    <name type="scientific">Bugula neritina</name>
    <name type="common">Brown bryozoan</name>
    <name type="synonym">Sertularia neritina</name>
    <dbReference type="NCBI Taxonomy" id="10212"/>
    <lineage>
        <taxon>Eukaryota</taxon>
        <taxon>Metazoa</taxon>
        <taxon>Spiralia</taxon>
        <taxon>Lophotrochozoa</taxon>
        <taxon>Bryozoa</taxon>
        <taxon>Gymnolaemata</taxon>
        <taxon>Cheilostomatida</taxon>
        <taxon>Flustrina</taxon>
        <taxon>Buguloidea</taxon>
        <taxon>Bugulidae</taxon>
        <taxon>Bugula</taxon>
    </lineage>
</organism>
<evidence type="ECO:0000256" key="1">
    <source>
        <dbReference type="SAM" id="MobiDB-lite"/>
    </source>
</evidence>
<keyword evidence="2" id="KW-0812">Transmembrane</keyword>
<gene>
    <name evidence="3" type="ORF">EB796_015636</name>
</gene>
<protein>
    <submittedName>
        <fullName evidence="3">Uncharacterized protein</fullName>
    </submittedName>
</protein>
<reference evidence="3" key="1">
    <citation type="submission" date="2020-06" db="EMBL/GenBank/DDBJ databases">
        <title>Draft genome of Bugula neritina, a colonial animal packing powerful symbionts and potential medicines.</title>
        <authorList>
            <person name="Rayko M."/>
        </authorList>
    </citation>
    <scope>NUCLEOTIDE SEQUENCE [LARGE SCALE GENOMIC DNA]</scope>
    <source>
        <strain evidence="3">Kwan_BN1</strain>
    </source>
</reference>
<evidence type="ECO:0000313" key="3">
    <source>
        <dbReference type="EMBL" id="KAF6026058.1"/>
    </source>
</evidence>
<dbReference type="Proteomes" id="UP000593567">
    <property type="component" value="Unassembled WGS sequence"/>
</dbReference>
<feature type="region of interest" description="Disordered" evidence="1">
    <location>
        <begin position="143"/>
        <end position="162"/>
    </location>
</feature>